<accession>A0A4R4WEZ0</accession>
<dbReference type="OrthoDB" id="3531194at2"/>
<dbReference type="InterPro" id="IPR021005">
    <property type="entry name" value="Znf_CGNR"/>
</dbReference>
<dbReference type="Pfam" id="PF07336">
    <property type="entry name" value="ABATE"/>
    <property type="match status" value="1"/>
</dbReference>
<feature type="domain" description="Zinc finger CGNR" evidence="1">
    <location>
        <begin position="148"/>
        <end position="189"/>
    </location>
</feature>
<gene>
    <name evidence="2" type="ORF">E1294_27050</name>
</gene>
<evidence type="ECO:0000313" key="3">
    <source>
        <dbReference type="Proteomes" id="UP000294543"/>
    </source>
</evidence>
<name>A0A4R4WEZ0_9ACTN</name>
<dbReference type="PANTHER" id="PTHR35525:SF3">
    <property type="entry name" value="BLL6575 PROTEIN"/>
    <property type="match status" value="1"/>
</dbReference>
<dbReference type="Gene3D" id="1.10.3300.10">
    <property type="entry name" value="Jann2411-like domain"/>
    <property type="match status" value="1"/>
</dbReference>
<dbReference type="Proteomes" id="UP000294543">
    <property type="component" value="Unassembled WGS sequence"/>
</dbReference>
<protein>
    <submittedName>
        <fullName evidence="2">CGNR zinc finger domain-containing protein</fullName>
    </submittedName>
</protein>
<organism evidence="2 3">
    <name type="scientific">Nonomuraea diastatica</name>
    <dbReference type="NCBI Taxonomy" id="1848329"/>
    <lineage>
        <taxon>Bacteria</taxon>
        <taxon>Bacillati</taxon>
        <taxon>Actinomycetota</taxon>
        <taxon>Actinomycetes</taxon>
        <taxon>Streptosporangiales</taxon>
        <taxon>Streptosporangiaceae</taxon>
        <taxon>Nonomuraea</taxon>
    </lineage>
</organism>
<dbReference type="RefSeq" id="WP_132512851.1">
    <property type="nucleotide sequence ID" value="NZ_SMKP01000083.1"/>
</dbReference>
<evidence type="ECO:0000259" key="1">
    <source>
        <dbReference type="Pfam" id="PF11706"/>
    </source>
</evidence>
<dbReference type="PANTHER" id="PTHR35525">
    <property type="entry name" value="BLL6575 PROTEIN"/>
    <property type="match status" value="1"/>
</dbReference>
<keyword evidence="3" id="KW-1185">Reference proteome</keyword>
<proteinExistence type="predicted"/>
<comment type="caution">
    <text evidence="2">The sequence shown here is derived from an EMBL/GenBank/DDBJ whole genome shotgun (WGS) entry which is preliminary data.</text>
</comment>
<dbReference type="Pfam" id="PF11706">
    <property type="entry name" value="zf-CGNR"/>
    <property type="match status" value="1"/>
</dbReference>
<dbReference type="InterPro" id="IPR023286">
    <property type="entry name" value="ABATE_dom_sf"/>
</dbReference>
<dbReference type="SUPFAM" id="SSF160904">
    <property type="entry name" value="Jann2411-like"/>
    <property type="match status" value="1"/>
</dbReference>
<dbReference type="AlphaFoldDB" id="A0A4R4WEZ0"/>
<reference evidence="2 3" key="1">
    <citation type="submission" date="2019-03" db="EMBL/GenBank/DDBJ databases">
        <title>Draft genome sequences of novel Actinobacteria.</title>
        <authorList>
            <person name="Sahin N."/>
            <person name="Ay H."/>
            <person name="Saygin H."/>
        </authorList>
    </citation>
    <scope>NUCLEOTIDE SEQUENCE [LARGE SCALE GENOMIC DNA]</scope>
    <source>
        <strain evidence="2 3">KC712</strain>
    </source>
</reference>
<dbReference type="InterPro" id="IPR010852">
    <property type="entry name" value="ABATE"/>
</dbReference>
<sequence length="193" mass="20367">MDYNSHTDAVVRVTVALVNALTPGERRGRPCPAPADPAAAAVEALRTVYPAAHPAHREVTAADGAALAEVAARLRAVFAAVAADDIDSAATRVNALLAETGARPVLDKHDGEPWHLHFHGHRDTLADNWAASCATGLAIVLGGEFADRLGVCTAPHCDRVYVDVSRNGTRRFCSTACQNRVKTAAFRARGRTG</sequence>
<evidence type="ECO:0000313" key="2">
    <source>
        <dbReference type="EMBL" id="TDD17618.1"/>
    </source>
</evidence>
<dbReference type="EMBL" id="SMKP01000083">
    <property type="protein sequence ID" value="TDD17618.1"/>
    <property type="molecule type" value="Genomic_DNA"/>
</dbReference>